<accession>A0A7Z2YCL7</accession>
<organism evidence="2 3">
    <name type="scientific">Vibrio astriarenae</name>
    <dbReference type="NCBI Taxonomy" id="1481923"/>
    <lineage>
        <taxon>Bacteria</taxon>
        <taxon>Pseudomonadati</taxon>
        <taxon>Pseudomonadota</taxon>
        <taxon>Gammaproteobacteria</taxon>
        <taxon>Vibrionales</taxon>
        <taxon>Vibrionaceae</taxon>
        <taxon>Vibrio</taxon>
    </lineage>
</organism>
<name>A0A7Z2YCL7_9VIBR</name>
<keyword evidence="3" id="KW-1185">Reference proteome</keyword>
<dbReference type="EMBL" id="CP047475">
    <property type="protein sequence ID" value="QIA62180.1"/>
    <property type="molecule type" value="Genomic_DNA"/>
</dbReference>
<dbReference type="Proteomes" id="UP000464262">
    <property type="component" value="Chromosome 1"/>
</dbReference>
<reference evidence="2 3" key="1">
    <citation type="submission" date="2020-01" db="EMBL/GenBank/DDBJ databases">
        <title>Whole genome and functional gene identification of agarase of Vibrio HN897.</title>
        <authorList>
            <person name="Liu Y."/>
            <person name="Zhao Z."/>
        </authorList>
    </citation>
    <scope>NUCLEOTIDE SEQUENCE [LARGE SCALE GENOMIC DNA]</scope>
    <source>
        <strain evidence="2 3">HN897</strain>
    </source>
</reference>
<gene>
    <name evidence="2" type="ORF">GT360_00840</name>
</gene>
<sequence length="121" mass="14463">MSDIEKVVVRTRRLEKLLRAQYHAEGRGLHQLISSCEERLPHDVISRLRFVATIRNKVVHEEDFAFKEVDDFFAACDLCEEDLTPRSSRFIWRAAMWLMVLITTMAIVFYYIHWDTLERFL</sequence>
<evidence type="ECO:0000256" key="1">
    <source>
        <dbReference type="SAM" id="Phobius"/>
    </source>
</evidence>
<feature type="transmembrane region" description="Helical" evidence="1">
    <location>
        <begin position="90"/>
        <end position="112"/>
    </location>
</feature>
<dbReference type="AlphaFoldDB" id="A0A7Z2YCL7"/>
<protein>
    <submittedName>
        <fullName evidence="2">DUF4145 domain-containing protein</fullName>
    </submittedName>
</protein>
<proteinExistence type="predicted"/>
<keyword evidence="1" id="KW-0812">Transmembrane</keyword>
<evidence type="ECO:0000313" key="2">
    <source>
        <dbReference type="EMBL" id="QIA62180.1"/>
    </source>
</evidence>
<keyword evidence="1" id="KW-0472">Membrane</keyword>
<evidence type="ECO:0000313" key="3">
    <source>
        <dbReference type="Proteomes" id="UP000464262"/>
    </source>
</evidence>
<dbReference type="KEGG" id="vas:GT360_00840"/>
<keyword evidence="1" id="KW-1133">Transmembrane helix</keyword>
<dbReference type="RefSeq" id="WP_164647090.1">
    <property type="nucleotide sequence ID" value="NZ_CP047475.1"/>
</dbReference>